<evidence type="ECO:0000256" key="8">
    <source>
        <dbReference type="SAM" id="MobiDB-lite"/>
    </source>
</evidence>
<accession>A0A1D1W2Z7</accession>
<dbReference type="GO" id="GO:0000398">
    <property type="term" value="P:mRNA splicing, via spliceosome"/>
    <property type="evidence" value="ECO:0007669"/>
    <property type="project" value="TreeGrafter"/>
</dbReference>
<comment type="caution">
    <text evidence="9">The sequence shown here is derived from an EMBL/GenBank/DDBJ whole genome shotgun (WGS) entry which is preliminary data.</text>
</comment>
<dbReference type="InterPro" id="IPR051376">
    <property type="entry name" value="CWC25_splicing_factor"/>
</dbReference>
<feature type="compositionally biased region" description="Pro residues" evidence="8">
    <location>
        <begin position="282"/>
        <end position="291"/>
    </location>
</feature>
<keyword evidence="5" id="KW-0175">Coiled coil</keyword>
<dbReference type="Pfam" id="PF12542">
    <property type="entry name" value="CWC25"/>
    <property type="match status" value="1"/>
</dbReference>
<evidence type="ECO:0000256" key="4">
    <source>
        <dbReference type="ARBA" id="ARBA00022728"/>
    </source>
</evidence>
<feature type="compositionally biased region" description="Basic and acidic residues" evidence="8">
    <location>
        <begin position="310"/>
        <end position="328"/>
    </location>
</feature>
<evidence type="ECO:0000256" key="5">
    <source>
        <dbReference type="ARBA" id="ARBA00023054"/>
    </source>
</evidence>
<reference evidence="9 10" key="1">
    <citation type="journal article" date="2016" name="Nat. Commun.">
        <title>Extremotolerant tardigrade genome and improved radiotolerance of human cultured cells by tardigrade-unique protein.</title>
        <authorList>
            <person name="Hashimoto T."/>
            <person name="Horikawa D.D."/>
            <person name="Saito Y."/>
            <person name="Kuwahara H."/>
            <person name="Kozuka-Hata H."/>
            <person name="Shin-I T."/>
            <person name="Minakuchi Y."/>
            <person name="Ohishi K."/>
            <person name="Motoyama A."/>
            <person name="Aizu T."/>
            <person name="Enomoto A."/>
            <person name="Kondo K."/>
            <person name="Tanaka S."/>
            <person name="Hara Y."/>
            <person name="Koshikawa S."/>
            <person name="Sagara H."/>
            <person name="Miura T."/>
            <person name="Yokobori S."/>
            <person name="Miyagawa K."/>
            <person name="Suzuki Y."/>
            <person name="Kubo T."/>
            <person name="Oyama M."/>
            <person name="Kohara Y."/>
            <person name="Fujiyama A."/>
            <person name="Arakawa K."/>
            <person name="Katayama T."/>
            <person name="Toyoda A."/>
            <person name="Kunieda T."/>
        </authorList>
    </citation>
    <scope>NUCLEOTIDE SEQUENCE [LARGE SCALE GENOMIC DNA]</scope>
    <source>
        <strain evidence="9 10">YOKOZUNA-1</strain>
    </source>
</reference>
<keyword evidence="6" id="KW-0508">mRNA splicing</keyword>
<keyword evidence="4" id="KW-0747">Spliceosome</keyword>
<feature type="compositionally biased region" description="Basic and acidic residues" evidence="8">
    <location>
        <begin position="225"/>
        <end position="242"/>
    </location>
</feature>
<dbReference type="PANTHER" id="PTHR16196">
    <property type="entry name" value="CELL CYCLE CONTROL PROTEIN CWF25"/>
    <property type="match status" value="1"/>
</dbReference>
<feature type="compositionally biased region" description="Low complexity" evidence="8">
    <location>
        <begin position="204"/>
        <end position="217"/>
    </location>
</feature>
<dbReference type="InterPro" id="IPR022209">
    <property type="entry name" value="CWC25"/>
</dbReference>
<feature type="compositionally biased region" description="Basic and acidic residues" evidence="8">
    <location>
        <begin position="161"/>
        <end position="183"/>
    </location>
</feature>
<evidence type="ECO:0000256" key="6">
    <source>
        <dbReference type="ARBA" id="ARBA00023187"/>
    </source>
</evidence>
<protein>
    <submittedName>
        <fullName evidence="9">Uncharacterized protein</fullName>
    </submittedName>
</protein>
<feature type="region of interest" description="Disordered" evidence="8">
    <location>
        <begin position="151"/>
        <end position="183"/>
    </location>
</feature>
<dbReference type="GO" id="GO:0005684">
    <property type="term" value="C:U2-type spliceosomal complex"/>
    <property type="evidence" value="ECO:0007669"/>
    <property type="project" value="TreeGrafter"/>
</dbReference>
<evidence type="ECO:0000313" key="9">
    <source>
        <dbReference type="EMBL" id="GAV07113.1"/>
    </source>
</evidence>
<dbReference type="Proteomes" id="UP000186922">
    <property type="component" value="Unassembled WGS sequence"/>
</dbReference>
<dbReference type="OrthoDB" id="21123at2759"/>
<keyword evidence="3" id="KW-0507">mRNA processing</keyword>
<gene>
    <name evidence="9" type="primary">RvY_16988-1</name>
    <name evidence="9" type="synonym">RvY_16988.1</name>
    <name evidence="9" type="ORF">RvY_16988</name>
</gene>
<sequence length="397" mass="45632">MLKVRLACAIVLRVWLAGVVAEPIVLWFRFQSMKIFFSAPLDLLGLLPSFKLCKYWWGSSSCCTMPDPMDWMYKKPTIDTEAFLLGKPVDRSLEQLENPEGCPTSNEDIGGKPGALFLEAAASAALEAEAKLREDPLYAIRKREEEQRRMLLNNPVRLKKLQKEMEEQKRHEEKRNKSASEKDLLSKMLKLKNKYGVDVKELLSDSPTSYSRSSRSSKSSRRKSPSPERSGKNSRRNSDNCRHSRSNHERRRSRSRSRSHSPVSKPRRSRSRSPRPKKSRSPPRPTIPKRPVPQRAPRRAVTTAMFDPVELERKRREMEEDAKVRDVQRASNVTTYRQKDKADEERDKKVASGSSGGFIRPMLDASAQSSTLESRIQANRHNIQRTRAALDKDFTKR</sequence>
<keyword evidence="7" id="KW-0539">Nucleus</keyword>
<feature type="region of interest" description="Disordered" evidence="8">
    <location>
        <begin position="204"/>
        <end position="380"/>
    </location>
</feature>
<evidence type="ECO:0000256" key="3">
    <source>
        <dbReference type="ARBA" id="ARBA00022664"/>
    </source>
</evidence>
<name>A0A1D1W2Z7_RAMVA</name>
<evidence type="ECO:0000256" key="2">
    <source>
        <dbReference type="ARBA" id="ARBA00006695"/>
    </source>
</evidence>
<organism evidence="9 10">
    <name type="scientific">Ramazzottius varieornatus</name>
    <name type="common">Water bear</name>
    <name type="synonym">Tardigrade</name>
    <dbReference type="NCBI Taxonomy" id="947166"/>
    <lineage>
        <taxon>Eukaryota</taxon>
        <taxon>Metazoa</taxon>
        <taxon>Ecdysozoa</taxon>
        <taxon>Tardigrada</taxon>
        <taxon>Eutardigrada</taxon>
        <taxon>Parachela</taxon>
        <taxon>Hypsibioidea</taxon>
        <taxon>Ramazzottiidae</taxon>
        <taxon>Ramazzottius</taxon>
    </lineage>
</organism>
<dbReference type="EMBL" id="BDGG01000014">
    <property type="protein sequence ID" value="GAV07113.1"/>
    <property type="molecule type" value="Genomic_DNA"/>
</dbReference>
<comment type="similarity">
    <text evidence="2">Belongs to the CWC25 family.</text>
</comment>
<dbReference type="PANTHER" id="PTHR16196:SF0">
    <property type="entry name" value="PRE-MRNA-SPLICING FACTOR CWC25 HOMOLOG"/>
    <property type="match status" value="1"/>
</dbReference>
<dbReference type="STRING" id="947166.A0A1D1W2Z7"/>
<evidence type="ECO:0000256" key="1">
    <source>
        <dbReference type="ARBA" id="ARBA00004123"/>
    </source>
</evidence>
<evidence type="ECO:0000256" key="7">
    <source>
        <dbReference type="ARBA" id="ARBA00023242"/>
    </source>
</evidence>
<comment type="subcellular location">
    <subcellularLocation>
        <location evidence="1">Nucleus</location>
    </subcellularLocation>
</comment>
<proteinExistence type="inferred from homology"/>
<evidence type="ECO:0000313" key="10">
    <source>
        <dbReference type="Proteomes" id="UP000186922"/>
    </source>
</evidence>
<keyword evidence="10" id="KW-1185">Reference proteome</keyword>
<feature type="compositionally biased region" description="Basic residues" evidence="8">
    <location>
        <begin position="243"/>
        <end position="281"/>
    </location>
</feature>
<dbReference type="AlphaFoldDB" id="A0A1D1W2Z7"/>
<feature type="compositionally biased region" description="Polar residues" evidence="8">
    <location>
        <begin position="366"/>
        <end position="380"/>
    </location>
</feature>
<feature type="compositionally biased region" description="Basic and acidic residues" evidence="8">
    <location>
        <begin position="337"/>
        <end position="350"/>
    </location>
</feature>